<dbReference type="InterPro" id="IPR029510">
    <property type="entry name" value="Ald_DH_CS_GLU"/>
</dbReference>
<protein>
    <recommendedName>
        <fullName evidence="5">aldehyde dehydrogenase (NAD(+))</fullName>
        <ecNumber evidence="5">1.2.1.3</ecNumber>
    </recommendedName>
</protein>
<evidence type="ECO:0000256" key="1">
    <source>
        <dbReference type="ARBA" id="ARBA00009986"/>
    </source>
</evidence>
<dbReference type="InterPro" id="IPR016161">
    <property type="entry name" value="Ald_DH/histidinol_DH"/>
</dbReference>
<keyword evidence="3 7" id="KW-0560">Oxidoreductase</keyword>
<sequence length="530" mass="56760">MSRLLVRNLTPTSAAQLSLRKLVTDPKYGFLKQLGLVAENPGLYDGRWGGSGKVIESISPATGKVIARVRETTPQEASNAVTEAKKAWAHWASLPSPARGEIVRQIGDELRKNLKPLGQLVSLEMGKILPEGIGEVQEYIDICDYAVGLSRMLPGSLLPSERKDHILLEKWNPLGVIAVISAFNFPVAVYGWNSAIAMVCGNAIIWKGAPTTPLVSIATTKIVAGVLERNAIPGSVASLVTGGVDVGDTLVNDKRIPLVSFTGSTKVGKQVALKVQDRFGKSLLELGGNNALIVAQDADLEMTVRAAVFSCVGTAGQRCTTTRRLILHNKIKDELLGRLKTAFKSILGRIGDPLDDGTLYGPLHNQQAVDAYKETIRKAVESKGKIEFGGKQVERPGFYVEPTIISGLPINSEVVQHETFAPIVYIFEANSLEEAIVLNNSVEQGLSSSLFTKNVASMFQWIGPHGSDCGIVNVNIGTSGAEIGGAFGGEKATGGGRESGSDAWKQYMRRATVTINYGSELPLAQGIKFE</sequence>
<dbReference type="InterPro" id="IPR016163">
    <property type="entry name" value="Ald_DH_C"/>
</dbReference>
<dbReference type="CDD" id="cd07130">
    <property type="entry name" value="ALDH_F7_AASADH"/>
    <property type="match status" value="1"/>
</dbReference>
<evidence type="ECO:0000256" key="4">
    <source>
        <dbReference type="ARBA" id="ARBA00023027"/>
    </source>
</evidence>
<dbReference type="InterPro" id="IPR016162">
    <property type="entry name" value="Ald_DH_N"/>
</dbReference>
<dbReference type="AlphaFoldDB" id="A0AAJ7BYE8"/>
<accession>A0AAJ7BYE8</accession>
<evidence type="ECO:0000313" key="9">
    <source>
        <dbReference type="Proteomes" id="UP000694920"/>
    </source>
</evidence>
<name>A0AAJ7BYE8_CEPCN</name>
<dbReference type="RefSeq" id="XP_015597329.1">
    <property type="nucleotide sequence ID" value="XM_015741843.2"/>
</dbReference>
<feature type="active site" evidence="6">
    <location>
        <position position="285"/>
    </location>
</feature>
<dbReference type="KEGG" id="ccin:107268765"/>
<keyword evidence="4" id="KW-0520">NAD</keyword>
<dbReference type="InterPro" id="IPR044638">
    <property type="entry name" value="ALDH7A1-like"/>
</dbReference>
<dbReference type="Gene3D" id="3.40.605.10">
    <property type="entry name" value="Aldehyde Dehydrogenase, Chain A, domain 1"/>
    <property type="match status" value="1"/>
</dbReference>
<evidence type="ECO:0000256" key="3">
    <source>
        <dbReference type="ARBA" id="ARBA00023002"/>
    </source>
</evidence>
<dbReference type="SUPFAM" id="SSF53720">
    <property type="entry name" value="ALDH-like"/>
    <property type="match status" value="1"/>
</dbReference>
<feature type="domain" description="Aldehyde dehydrogenase" evidence="8">
    <location>
        <begin position="52"/>
        <end position="513"/>
    </location>
</feature>
<keyword evidence="9" id="KW-1185">Reference proteome</keyword>
<evidence type="ECO:0000256" key="5">
    <source>
        <dbReference type="ARBA" id="ARBA00024226"/>
    </source>
</evidence>
<dbReference type="Proteomes" id="UP000694920">
    <property type="component" value="Unplaced"/>
</dbReference>
<dbReference type="EC" id="1.2.1.3" evidence="5"/>
<dbReference type="Gene3D" id="3.40.309.10">
    <property type="entry name" value="Aldehyde Dehydrogenase, Chain A, domain 2"/>
    <property type="match status" value="1"/>
</dbReference>
<dbReference type="Pfam" id="PF00171">
    <property type="entry name" value="Aldedh"/>
    <property type="match status" value="1"/>
</dbReference>
<dbReference type="PANTHER" id="PTHR43521:SF1">
    <property type="entry name" value="ALPHA-AMINOADIPIC SEMIALDEHYDE DEHYDROGENASE"/>
    <property type="match status" value="1"/>
</dbReference>
<comment type="similarity">
    <text evidence="1 7">Belongs to the aldehyde dehydrogenase family.</text>
</comment>
<evidence type="ECO:0000256" key="7">
    <source>
        <dbReference type="RuleBase" id="RU003345"/>
    </source>
</evidence>
<dbReference type="GO" id="GO:0004029">
    <property type="term" value="F:aldehyde dehydrogenase (NAD+) activity"/>
    <property type="evidence" value="ECO:0007669"/>
    <property type="project" value="UniProtKB-EC"/>
</dbReference>
<evidence type="ECO:0000256" key="6">
    <source>
        <dbReference type="PROSITE-ProRule" id="PRU10007"/>
    </source>
</evidence>
<dbReference type="FunFam" id="3.40.309.10:FF:000018">
    <property type="entry name" value="Alpha-aminoadipic semialdehyde dehydrogenase"/>
    <property type="match status" value="1"/>
</dbReference>
<dbReference type="GeneID" id="107268765"/>
<dbReference type="InterPro" id="IPR015590">
    <property type="entry name" value="Aldehyde_DH_dom"/>
</dbReference>
<dbReference type="CTD" id="501"/>
<organism evidence="9 10">
    <name type="scientific">Cephus cinctus</name>
    <name type="common">Wheat stem sawfly</name>
    <dbReference type="NCBI Taxonomy" id="211228"/>
    <lineage>
        <taxon>Eukaryota</taxon>
        <taxon>Metazoa</taxon>
        <taxon>Ecdysozoa</taxon>
        <taxon>Arthropoda</taxon>
        <taxon>Hexapoda</taxon>
        <taxon>Insecta</taxon>
        <taxon>Pterygota</taxon>
        <taxon>Neoptera</taxon>
        <taxon>Endopterygota</taxon>
        <taxon>Hymenoptera</taxon>
        <taxon>Cephoidea</taxon>
        <taxon>Cephidae</taxon>
        <taxon>Cephus</taxon>
    </lineage>
</organism>
<proteinExistence type="inferred from homology"/>
<dbReference type="PANTHER" id="PTHR43521">
    <property type="entry name" value="ALPHA-AMINOADIPIC SEMIALDEHYDE DEHYDROGENASE"/>
    <property type="match status" value="1"/>
</dbReference>
<comment type="subunit">
    <text evidence="2">Homotetramer.</text>
</comment>
<evidence type="ECO:0000313" key="10">
    <source>
        <dbReference type="RefSeq" id="XP_015597329.1"/>
    </source>
</evidence>
<dbReference type="PROSITE" id="PS00687">
    <property type="entry name" value="ALDEHYDE_DEHYDR_GLU"/>
    <property type="match status" value="1"/>
</dbReference>
<gene>
    <name evidence="10" type="primary">LOC107268765</name>
</gene>
<reference evidence="10" key="1">
    <citation type="submission" date="2025-08" db="UniProtKB">
        <authorList>
            <consortium name="RefSeq"/>
        </authorList>
    </citation>
    <scope>IDENTIFICATION</scope>
</reference>
<evidence type="ECO:0000256" key="2">
    <source>
        <dbReference type="ARBA" id="ARBA00011881"/>
    </source>
</evidence>
<evidence type="ECO:0000259" key="8">
    <source>
        <dbReference type="Pfam" id="PF00171"/>
    </source>
</evidence>